<evidence type="ECO:0000313" key="1">
    <source>
        <dbReference type="EMBL" id="EGR33336.1"/>
    </source>
</evidence>
<dbReference type="EMBL" id="GL983467">
    <property type="protein sequence ID" value="EGR33336.1"/>
    <property type="molecule type" value="Genomic_DNA"/>
</dbReference>
<gene>
    <name evidence="1" type="ORF">IMG5_055810</name>
</gene>
<dbReference type="AlphaFoldDB" id="G0QN64"/>
<evidence type="ECO:0000313" key="2">
    <source>
        <dbReference type="Proteomes" id="UP000008983"/>
    </source>
</evidence>
<dbReference type="Proteomes" id="UP000008983">
    <property type="component" value="Unassembled WGS sequence"/>
</dbReference>
<sequence>MKKAKEKYFLKNQTIIQLLKIQKIKQLLLQMIKMSMIQQQVFKMKLVGQLYGIFLNKQNKYKQKEIIKRCNRQYYILIIRR</sequence>
<keyword evidence="2" id="KW-1185">Reference proteome</keyword>
<accession>G0QN64</accession>
<name>G0QN64_ICHMU</name>
<dbReference type="RefSeq" id="XP_004037322.1">
    <property type="nucleotide sequence ID" value="XM_004037274.1"/>
</dbReference>
<proteinExistence type="predicted"/>
<dbReference type="InParanoid" id="G0QN64"/>
<reference evidence="1 2" key="1">
    <citation type="submission" date="2011-07" db="EMBL/GenBank/DDBJ databases">
        <authorList>
            <person name="Coyne R."/>
            <person name="Brami D."/>
            <person name="Johnson J."/>
            <person name="Hostetler J."/>
            <person name="Hannick L."/>
            <person name="Clark T."/>
            <person name="Cassidy-Hanley D."/>
            <person name="Inman J."/>
        </authorList>
    </citation>
    <scope>NUCLEOTIDE SEQUENCE [LARGE SCALE GENOMIC DNA]</scope>
    <source>
        <strain evidence="1 2">G5</strain>
    </source>
</reference>
<dbReference type="GeneID" id="14909517"/>
<protein>
    <submittedName>
        <fullName evidence="1">Uncharacterized protein</fullName>
    </submittedName>
</protein>
<organism evidence="1 2">
    <name type="scientific">Ichthyophthirius multifiliis</name>
    <name type="common">White spot disease agent</name>
    <name type="synonym">Ich</name>
    <dbReference type="NCBI Taxonomy" id="5932"/>
    <lineage>
        <taxon>Eukaryota</taxon>
        <taxon>Sar</taxon>
        <taxon>Alveolata</taxon>
        <taxon>Ciliophora</taxon>
        <taxon>Intramacronucleata</taxon>
        <taxon>Oligohymenophorea</taxon>
        <taxon>Hymenostomatida</taxon>
        <taxon>Ophryoglenina</taxon>
        <taxon>Ichthyophthirius</taxon>
    </lineage>
</organism>